<organism evidence="6 7">
    <name type="scientific">Marinomonas polaris DSM 16579</name>
    <dbReference type="NCBI Taxonomy" id="1122206"/>
    <lineage>
        <taxon>Bacteria</taxon>
        <taxon>Pseudomonadati</taxon>
        <taxon>Pseudomonadota</taxon>
        <taxon>Gammaproteobacteria</taxon>
        <taxon>Oceanospirillales</taxon>
        <taxon>Oceanospirillaceae</taxon>
        <taxon>Marinomonas</taxon>
    </lineage>
</organism>
<evidence type="ECO:0000259" key="5">
    <source>
        <dbReference type="PROSITE" id="PS50887"/>
    </source>
</evidence>
<gene>
    <name evidence="6" type="ORF">SAMN02745753_02897</name>
</gene>
<dbReference type="SMART" id="SM00267">
    <property type="entry name" value="GGDEF"/>
    <property type="match status" value="1"/>
</dbReference>
<accession>A0A1M5FML1</accession>
<dbReference type="Pfam" id="PF20966">
    <property type="entry name" value="MASE6"/>
    <property type="match status" value="1"/>
</dbReference>
<keyword evidence="4" id="KW-0472">Membrane</keyword>
<dbReference type="InterPro" id="IPR000160">
    <property type="entry name" value="GGDEF_dom"/>
</dbReference>
<name>A0A1M5FML1_9GAMM</name>
<dbReference type="PANTHER" id="PTHR45138:SF9">
    <property type="entry name" value="DIGUANYLATE CYCLASE DGCM-RELATED"/>
    <property type="match status" value="1"/>
</dbReference>
<dbReference type="Gene3D" id="3.30.70.270">
    <property type="match status" value="1"/>
</dbReference>
<keyword evidence="4" id="KW-0812">Transmembrane</keyword>
<comment type="catalytic activity">
    <reaction evidence="3">
        <text>2 GTP = 3',3'-c-di-GMP + 2 diphosphate</text>
        <dbReference type="Rhea" id="RHEA:24898"/>
        <dbReference type="ChEBI" id="CHEBI:33019"/>
        <dbReference type="ChEBI" id="CHEBI:37565"/>
        <dbReference type="ChEBI" id="CHEBI:58805"/>
        <dbReference type="EC" id="2.7.7.65"/>
    </reaction>
</comment>
<dbReference type="GO" id="GO:0043709">
    <property type="term" value="P:cell adhesion involved in single-species biofilm formation"/>
    <property type="evidence" value="ECO:0007669"/>
    <property type="project" value="TreeGrafter"/>
</dbReference>
<dbReference type="CDD" id="cd01949">
    <property type="entry name" value="GGDEF"/>
    <property type="match status" value="1"/>
</dbReference>
<evidence type="ECO:0000256" key="2">
    <source>
        <dbReference type="ARBA" id="ARBA00012528"/>
    </source>
</evidence>
<dbReference type="FunFam" id="3.30.70.270:FF:000001">
    <property type="entry name" value="Diguanylate cyclase domain protein"/>
    <property type="match status" value="1"/>
</dbReference>
<dbReference type="GO" id="GO:1902201">
    <property type="term" value="P:negative regulation of bacterial-type flagellum-dependent cell motility"/>
    <property type="evidence" value="ECO:0007669"/>
    <property type="project" value="TreeGrafter"/>
</dbReference>
<dbReference type="Pfam" id="PF00990">
    <property type="entry name" value="GGDEF"/>
    <property type="match status" value="1"/>
</dbReference>
<protein>
    <recommendedName>
        <fullName evidence="2">diguanylate cyclase</fullName>
        <ecNumber evidence="2">2.7.7.65</ecNumber>
    </recommendedName>
</protein>
<dbReference type="GO" id="GO:0005886">
    <property type="term" value="C:plasma membrane"/>
    <property type="evidence" value="ECO:0007669"/>
    <property type="project" value="TreeGrafter"/>
</dbReference>
<dbReference type="InterPro" id="IPR043128">
    <property type="entry name" value="Rev_trsase/Diguanyl_cyclase"/>
</dbReference>
<feature type="transmembrane region" description="Helical" evidence="4">
    <location>
        <begin position="42"/>
        <end position="59"/>
    </location>
</feature>
<dbReference type="NCBIfam" id="TIGR00254">
    <property type="entry name" value="GGDEF"/>
    <property type="match status" value="1"/>
</dbReference>
<keyword evidence="4" id="KW-1133">Transmembrane helix</keyword>
<sequence length="350" mass="40379">MTTQTNFLLLETRDTLHKWLSLVTGVIMIFYCFLNVVILNQITIGIIDAIFGLINLYFFRAAQLEKAKKWHTYMLTFSITAAVIYAFYFADLRAGSIYWFLVLPPLYCLLAGPKLGLFYTILLSIPALAILFIKSDTENFIPYRSVLNFVLAYFLSYAICYLYETQYAKSSLLLEKMAFQDPLTGAQNRHALRLFFDHFNKAAVDPFQEKEQEETRLLIIDIDHFKSVNDEFGHDVGDSVLIEMTELLHYCINNDHVYRIGGEEFLIVLNDYTQTQAFDFAETIRKTVENSIFRTHQQNIKITVSIGIAQLNKGQSFREFLRVADKNLYTAKNEGRNLVHYGSMSVTEAV</sequence>
<feature type="transmembrane region" description="Helical" evidence="4">
    <location>
        <begin position="145"/>
        <end position="163"/>
    </location>
</feature>
<evidence type="ECO:0000256" key="1">
    <source>
        <dbReference type="ARBA" id="ARBA00001946"/>
    </source>
</evidence>
<dbReference type="PROSITE" id="PS50887">
    <property type="entry name" value="GGDEF"/>
    <property type="match status" value="1"/>
</dbReference>
<dbReference type="PANTHER" id="PTHR45138">
    <property type="entry name" value="REGULATORY COMPONENTS OF SENSORY TRANSDUCTION SYSTEM"/>
    <property type="match status" value="1"/>
</dbReference>
<dbReference type="InterPro" id="IPR050469">
    <property type="entry name" value="Diguanylate_Cyclase"/>
</dbReference>
<dbReference type="RefSeq" id="WP_245813160.1">
    <property type="nucleotide sequence ID" value="NZ_FQVF01000013.1"/>
</dbReference>
<keyword evidence="7" id="KW-1185">Reference proteome</keyword>
<dbReference type="EC" id="2.7.7.65" evidence="2"/>
<comment type="cofactor">
    <cofactor evidence="1">
        <name>Mg(2+)</name>
        <dbReference type="ChEBI" id="CHEBI:18420"/>
    </cofactor>
</comment>
<dbReference type="InterPro" id="IPR029787">
    <property type="entry name" value="Nucleotide_cyclase"/>
</dbReference>
<dbReference type="EMBL" id="FQVF01000013">
    <property type="protein sequence ID" value="SHF92392.1"/>
    <property type="molecule type" value="Genomic_DNA"/>
</dbReference>
<evidence type="ECO:0000256" key="3">
    <source>
        <dbReference type="ARBA" id="ARBA00034247"/>
    </source>
</evidence>
<evidence type="ECO:0000313" key="6">
    <source>
        <dbReference type="EMBL" id="SHF92392.1"/>
    </source>
</evidence>
<proteinExistence type="predicted"/>
<dbReference type="SUPFAM" id="SSF55073">
    <property type="entry name" value="Nucleotide cyclase"/>
    <property type="match status" value="1"/>
</dbReference>
<reference evidence="7" key="1">
    <citation type="submission" date="2016-11" db="EMBL/GenBank/DDBJ databases">
        <authorList>
            <person name="Varghese N."/>
            <person name="Submissions S."/>
        </authorList>
    </citation>
    <scope>NUCLEOTIDE SEQUENCE [LARGE SCALE GENOMIC DNA]</scope>
    <source>
        <strain evidence="7">DSM 16579</strain>
    </source>
</reference>
<evidence type="ECO:0000256" key="4">
    <source>
        <dbReference type="SAM" id="Phobius"/>
    </source>
</evidence>
<dbReference type="Proteomes" id="UP000184517">
    <property type="component" value="Unassembled WGS sequence"/>
</dbReference>
<dbReference type="InterPro" id="IPR048435">
    <property type="entry name" value="MASE6"/>
</dbReference>
<evidence type="ECO:0000313" key="7">
    <source>
        <dbReference type="Proteomes" id="UP000184517"/>
    </source>
</evidence>
<dbReference type="GO" id="GO:0052621">
    <property type="term" value="F:diguanylate cyclase activity"/>
    <property type="evidence" value="ECO:0007669"/>
    <property type="project" value="UniProtKB-EC"/>
</dbReference>
<feature type="transmembrane region" description="Helical" evidence="4">
    <location>
        <begin position="19"/>
        <end position="36"/>
    </location>
</feature>
<dbReference type="STRING" id="1122206.SAMN02745753_02897"/>
<feature type="transmembrane region" description="Helical" evidence="4">
    <location>
        <begin position="71"/>
        <end position="90"/>
    </location>
</feature>
<feature type="transmembrane region" description="Helical" evidence="4">
    <location>
        <begin position="117"/>
        <end position="133"/>
    </location>
</feature>
<feature type="domain" description="GGDEF" evidence="5">
    <location>
        <begin position="213"/>
        <end position="344"/>
    </location>
</feature>
<dbReference type="AlphaFoldDB" id="A0A1M5FML1"/>